<comment type="caution">
    <text evidence="2">The sequence shown here is derived from an EMBL/GenBank/DDBJ whole genome shotgun (WGS) entry which is preliminary data.</text>
</comment>
<evidence type="ECO:0000313" key="3">
    <source>
        <dbReference type="Proteomes" id="UP001344906"/>
    </source>
</evidence>
<evidence type="ECO:0000256" key="1">
    <source>
        <dbReference type="SAM" id="MobiDB-lite"/>
    </source>
</evidence>
<dbReference type="RefSeq" id="WP_338254078.1">
    <property type="nucleotide sequence ID" value="NZ_BSRI01000002.1"/>
</dbReference>
<name>A0ABQ6FUN9_9CHLR</name>
<feature type="region of interest" description="Disordered" evidence="1">
    <location>
        <begin position="150"/>
        <end position="172"/>
    </location>
</feature>
<reference evidence="2 3" key="1">
    <citation type="submission" date="2023-02" db="EMBL/GenBank/DDBJ databases">
        <title>Dictyobacter halimunensis sp. nov., a new member of the class Ktedonobacteria from forest soil in a geothermal area.</title>
        <authorList>
            <person name="Rachmania M.K."/>
            <person name="Ningsih F."/>
            <person name="Sakai Y."/>
            <person name="Yabe S."/>
            <person name="Yokota A."/>
            <person name="Sjamsuridzal W."/>
        </authorList>
    </citation>
    <scope>NUCLEOTIDE SEQUENCE [LARGE SCALE GENOMIC DNA]</scope>
    <source>
        <strain evidence="2 3">S3.2.2.5</strain>
    </source>
</reference>
<accession>A0ABQ6FUN9</accession>
<dbReference type="Proteomes" id="UP001344906">
    <property type="component" value="Unassembled WGS sequence"/>
</dbReference>
<protein>
    <submittedName>
        <fullName evidence="2">Uncharacterized protein</fullName>
    </submittedName>
</protein>
<evidence type="ECO:0000313" key="2">
    <source>
        <dbReference type="EMBL" id="GLV57994.1"/>
    </source>
</evidence>
<feature type="compositionally biased region" description="Low complexity" evidence="1">
    <location>
        <begin position="49"/>
        <end position="61"/>
    </location>
</feature>
<keyword evidence="3" id="KW-1185">Reference proteome</keyword>
<proteinExistence type="predicted"/>
<organism evidence="2 3">
    <name type="scientific">Dictyobacter halimunensis</name>
    <dbReference type="NCBI Taxonomy" id="3026934"/>
    <lineage>
        <taxon>Bacteria</taxon>
        <taxon>Bacillati</taxon>
        <taxon>Chloroflexota</taxon>
        <taxon>Ktedonobacteria</taxon>
        <taxon>Ktedonobacterales</taxon>
        <taxon>Dictyobacteraceae</taxon>
        <taxon>Dictyobacter</taxon>
    </lineage>
</organism>
<gene>
    <name evidence="2" type="ORF">KDH_48280</name>
</gene>
<feature type="region of interest" description="Disordered" evidence="1">
    <location>
        <begin position="49"/>
        <end position="104"/>
    </location>
</feature>
<sequence length="172" mass="18331">MLITGGLIAVAIAALLLAFFLARGASGERGGSGRSELPGNNQAQTELMAAQAAGSPSAVAPTDATPRPIERSPAAFNTHQSQDNRNEETAPPRASGSLAPGYYDEDASAQSLNRRVYELAGQLRSLQRQSQEIERHLVELSGIIEGMDARGRHDQPYYRSAASYGPDEAHKD</sequence>
<dbReference type="EMBL" id="BSRI01000002">
    <property type="protein sequence ID" value="GLV57994.1"/>
    <property type="molecule type" value="Genomic_DNA"/>
</dbReference>